<dbReference type="InterPro" id="IPR020846">
    <property type="entry name" value="MFS_dom"/>
</dbReference>
<feature type="transmembrane region" description="Helical" evidence="6">
    <location>
        <begin position="99"/>
        <end position="121"/>
    </location>
</feature>
<evidence type="ECO:0000256" key="5">
    <source>
        <dbReference type="ARBA" id="ARBA00023136"/>
    </source>
</evidence>
<evidence type="ECO:0000256" key="3">
    <source>
        <dbReference type="ARBA" id="ARBA00022692"/>
    </source>
</evidence>
<keyword evidence="4 6" id="KW-1133">Transmembrane helix</keyword>
<dbReference type="Pfam" id="PF07690">
    <property type="entry name" value="MFS_1"/>
    <property type="match status" value="1"/>
</dbReference>
<dbReference type="PANTHER" id="PTHR23506">
    <property type="entry name" value="GH10249P"/>
    <property type="match status" value="1"/>
</dbReference>
<feature type="transmembrane region" description="Helical" evidence="6">
    <location>
        <begin position="211"/>
        <end position="234"/>
    </location>
</feature>
<keyword evidence="2" id="KW-0813">Transport</keyword>
<dbReference type="GO" id="GO:0022857">
    <property type="term" value="F:transmembrane transporter activity"/>
    <property type="evidence" value="ECO:0007669"/>
    <property type="project" value="InterPro"/>
</dbReference>
<reference evidence="8 9" key="1">
    <citation type="journal article" date="2014" name="Genome Announc.">
        <title>Genome Sequence of Bacillus simplex Strain P558, Isolated from a Human Fecal Sample.</title>
        <authorList>
            <person name="Croce O."/>
            <person name="Hugon P."/>
            <person name="Lagier J.C."/>
            <person name="Bibi F."/>
            <person name="Robert C."/>
            <person name="Azhar E.I."/>
            <person name="Raoult D."/>
            <person name="Fournier P.E."/>
        </authorList>
    </citation>
    <scope>NUCLEOTIDE SEQUENCE [LARGE SCALE GENOMIC DNA]</scope>
    <source>
        <strain evidence="8 9">P558</strain>
    </source>
</reference>
<feature type="transmembrane region" description="Helical" evidence="6">
    <location>
        <begin position="361"/>
        <end position="382"/>
    </location>
</feature>
<evidence type="ECO:0000313" key="8">
    <source>
        <dbReference type="EMBL" id="CEG33076.1"/>
    </source>
</evidence>
<feature type="transmembrane region" description="Helical" evidence="6">
    <location>
        <begin position="275"/>
        <end position="293"/>
    </location>
</feature>
<dbReference type="InterPro" id="IPR036259">
    <property type="entry name" value="MFS_trans_sf"/>
</dbReference>
<dbReference type="AlphaFoldDB" id="A0AAN2PIR5"/>
<evidence type="ECO:0000256" key="4">
    <source>
        <dbReference type="ARBA" id="ARBA00022989"/>
    </source>
</evidence>
<comment type="subcellular location">
    <subcellularLocation>
        <location evidence="1">Cell membrane</location>
        <topology evidence="1">Multi-pass membrane protein</topology>
    </subcellularLocation>
</comment>
<dbReference type="PANTHER" id="PTHR23506:SF23">
    <property type="entry name" value="GH10249P"/>
    <property type="match status" value="1"/>
</dbReference>
<dbReference type="EMBL" id="CCXW01000001">
    <property type="protein sequence ID" value="CEG33076.1"/>
    <property type="molecule type" value="Genomic_DNA"/>
</dbReference>
<evidence type="ECO:0000259" key="7">
    <source>
        <dbReference type="PROSITE" id="PS50850"/>
    </source>
</evidence>
<feature type="transmembrane region" description="Helical" evidence="6">
    <location>
        <begin position="133"/>
        <end position="155"/>
    </location>
</feature>
<feature type="domain" description="Major facilitator superfamily (MFS) profile" evidence="7">
    <location>
        <begin position="9"/>
        <end position="387"/>
    </location>
</feature>
<feature type="transmembrane region" description="Helical" evidence="6">
    <location>
        <begin position="299"/>
        <end position="322"/>
    </location>
</feature>
<evidence type="ECO:0000256" key="2">
    <source>
        <dbReference type="ARBA" id="ARBA00022448"/>
    </source>
</evidence>
<dbReference type="Gene3D" id="1.20.1250.20">
    <property type="entry name" value="MFS general substrate transporter like domains"/>
    <property type="match status" value="1"/>
</dbReference>
<dbReference type="PROSITE" id="PS50850">
    <property type="entry name" value="MFS"/>
    <property type="match status" value="1"/>
</dbReference>
<dbReference type="RefSeq" id="WP_048685252.1">
    <property type="nucleotide sequence ID" value="NZ_CCXW01000001.1"/>
</dbReference>
<dbReference type="SUPFAM" id="SSF103473">
    <property type="entry name" value="MFS general substrate transporter"/>
    <property type="match status" value="1"/>
</dbReference>
<name>A0AAN2PIR5_9BACI</name>
<evidence type="ECO:0000256" key="1">
    <source>
        <dbReference type="ARBA" id="ARBA00004651"/>
    </source>
</evidence>
<feature type="transmembrane region" description="Helical" evidence="6">
    <location>
        <begin position="334"/>
        <end position="355"/>
    </location>
</feature>
<sequence length="400" mass="43698">MKSLHPIRNKYIFLAVSFIFWFSHFIYIPILSPYIEFKGGQYAFIGLVLGSYGLMQFLFRLPMGVFSDLVKVRKPFIIFGMLVSALSCLAFALTDSLGWILLSRSLAGVAASAWVVFTVLYSSYFTDQYIHRAMGSISFVVVLAQFLGMSVSGFIVDTWGWAAPFWIGGTIGICGALLSLFVSDSTGGIQREPVKIKELASVIREPMLLKVSLLSILAHGIIFTTMFGFIPTYALHIGLKASEVGFIVFSFMIPHAAATLLSGSWFVPRVGQWKTLQIAFGATAFFTLMIPLIETKAFLCVVLGLNGFSMGLLFPLFLGMAIESISREKRATAMGLYQAIYAIGMFAVPLLAGILNSSIGIAAGFYFSGLLAMIAFFLIVVWNQNSSESKEGGSGAKLMQ</sequence>
<organism evidence="8 9">
    <name type="scientific">Peribacillus simplex</name>
    <dbReference type="NCBI Taxonomy" id="1478"/>
    <lineage>
        <taxon>Bacteria</taxon>
        <taxon>Bacillati</taxon>
        <taxon>Bacillota</taxon>
        <taxon>Bacilli</taxon>
        <taxon>Bacillales</taxon>
        <taxon>Bacillaceae</taxon>
        <taxon>Peribacillus</taxon>
    </lineage>
</organism>
<accession>A0AAN2PIR5</accession>
<evidence type="ECO:0000256" key="6">
    <source>
        <dbReference type="SAM" id="Phobius"/>
    </source>
</evidence>
<feature type="transmembrane region" description="Helical" evidence="6">
    <location>
        <begin position="42"/>
        <end position="63"/>
    </location>
</feature>
<keyword evidence="3 6" id="KW-0812">Transmembrane</keyword>
<comment type="caution">
    <text evidence="8">The sequence shown here is derived from an EMBL/GenBank/DDBJ whole genome shotgun (WGS) entry which is preliminary data.</text>
</comment>
<keyword evidence="5 6" id="KW-0472">Membrane</keyword>
<dbReference type="InterPro" id="IPR011701">
    <property type="entry name" value="MFS"/>
</dbReference>
<feature type="transmembrane region" description="Helical" evidence="6">
    <location>
        <begin position="246"/>
        <end position="268"/>
    </location>
</feature>
<dbReference type="GO" id="GO:0005886">
    <property type="term" value="C:plasma membrane"/>
    <property type="evidence" value="ECO:0007669"/>
    <property type="project" value="UniProtKB-SubCell"/>
</dbReference>
<feature type="transmembrane region" description="Helical" evidence="6">
    <location>
        <begin position="12"/>
        <end position="30"/>
    </location>
</feature>
<dbReference type="Proteomes" id="UP000182110">
    <property type="component" value="Unassembled WGS sequence"/>
</dbReference>
<proteinExistence type="predicted"/>
<keyword evidence="9" id="KW-1185">Reference proteome</keyword>
<gene>
    <name evidence="8" type="ORF">BN1180_03248</name>
</gene>
<feature type="transmembrane region" description="Helical" evidence="6">
    <location>
        <begin position="161"/>
        <end position="182"/>
    </location>
</feature>
<evidence type="ECO:0000313" key="9">
    <source>
        <dbReference type="Proteomes" id="UP000182110"/>
    </source>
</evidence>
<feature type="transmembrane region" description="Helical" evidence="6">
    <location>
        <begin position="75"/>
        <end position="93"/>
    </location>
</feature>
<protein>
    <submittedName>
        <fullName evidence="8">Transporter, major facilitator family</fullName>
    </submittedName>
</protein>
<dbReference type="InterPro" id="IPR050930">
    <property type="entry name" value="MFS_Vesicular_Transporter"/>
</dbReference>